<dbReference type="PANTHER" id="PTHR33619">
    <property type="entry name" value="POLYSACCHARIDE EXPORT PROTEIN GFCE-RELATED"/>
    <property type="match status" value="1"/>
</dbReference>
<reference evidence="4 5" key="2">
    <citation type="submission" date="2013-09" db="EMBL/GenBank/DDBJ databases">
        <title>Whole genome comparison of six Crocosphaera watsonii strains with differing phenotypes.</title>
        <authorList>
            <person name="Bench S.R."/>
            <person name="Heller P."/>
            <person name="Frank I."/>
            <person name="Arciniega M."/>
            <person name="Shilova I.N."/>
            <person name="Zehr J.P."/>
        </authorList>
    </citation>
    <scope>NUCLEOTIDE SEQUENCE [LARGE SCALE GENOMIC DNA]</scope>
    <source>
        <strain evidence="4 5">WH 0401</strain>
    </source>
</reference>
<evidence type="ECO:0000313" key="5">
    <source>
        <dbReference type="Proteomes" id="UP000018198"/>
    </source>
</evidence>
<evidence type="ECO:0000259" key="2">
    <source>
        <dbReference type="Pfam" id="PF02563"/>
    </source>
</evidence>
<feature type="domain" description="Soluble ligand binding" evidence="3">
    <location>
        <begin position="120"/>
        <end position="168"/>
    </location>
</feature>
<dbReference type="Proteomes" id="UP000018198">
    <property type="component" value="Unassembled WGS sequence"/>
</dbReference>
<protein>
    <submittedName>
        <fullName evidence="4">Polysaccharide export protein</fullName>
    </submittedName>
</protein>
<organism evidence="4 5">
    <name type="scientific">Crocosphaera watsonii WH 0401</name>
    <dbReference type="NCBI Taxonomy" id="555881"/>
    <lineage>
        <taxon>Bacteria</taxon>
        <taxon>Bacillati</taxon>
        <taxon>Cyanobacteriota</taxon>
        <taxon>Cyanophyceae</taxon>
        <taxon>Oscillatoriophycideae</taxon>
        <taxon>Chroococcales</taxon>
        <taxon>Aphanothecaceae</taxon>
        <taxon>Crocosphaera</taxon>
    </lineage>
</organism>
<accession>T2J3N6</accession>
<gene>
    <name evidence="4" type="ORF">CWATWH0401_1990</name>
</gene>
<dbReference type="Gene3D" id="3.30.1950.10">
    <property type="entry name" value="wza like domain"/>
    <property type="match status" value="1"/>
</dbReference>
<dbReference type="AlphaFoldDB" id="T2J3N6"/>
<dbReference type="RefSeq" id="WP_021834316.1">
    <property type="nucleotide sequence ID" value="NZ_CAQM01000007.1"/>
</dbReference>
<dbReference type="PANTHER" id="PTHR33619:SF3">
    <property type="entry name" value="POLYSACCHARIDE EXPORT PROTEIN GFCE-RELATED"/>
    <property type="match status" value="1"/>
</dbReference>
<evidence type="ECO:0000259" key="3">
    <source>
        <dbReference type="Pfam" id="PF10531"/>
    </source>
</evidence>
<feature type="domain" description="Polysaccharide export protein N-terminal" evidence="2">
    <location>
        <begin position="38"/>
        <end position="111"/>
    </location>
</feature>
<evidence type="ECO:0000256" key="1">
    <source>
        <dbReference type="ARBA" id="ARBA00022729"/>
    </source>
</evidence>
<dbReference type="GO" id="GO:0015159">
    <property type="term" value="F:polysaccharide transmembrane transporter activity"/>
    <property type="evidence" value="ECO:0007669"/>
    <property type="project" value="InterPro"/>
</dbReference>
<dbReference type="EMBL" id="CAQM01000007">
    <property type="protein sequence ID" value="CCQ59639.1"/>
    <property type="molecule type" value="Genomic_DNA"/>
</dbReference>
<reference evidence="4 5" key="1">
    <citation type="submission" date="2013-01" db="EMBL/GenBank/DDBJ databases">
        <authorList>
            <person name="Bench S."/>
        </authorList>
    </citation>
    <scope>NUCLEOTIDE SEQUENCE [LARGE SCALE GENOMIC DNA]</scope>
    <source>
        <strain evidence="4 5">WH 0401</strain>
    </source>
</reference>
<sequence>MVSLLWCSPGRSQPSVLDPIPPLEPYPDLRNQGFELSTETEYTLGAGDVIRVTVLPVGDFSGEDQILVDGTLFVPLLGTFPVQGLTLTQLTEFLTQQYRQYVKRPSVTVGLVSPRPLKLAIAGEINNPGSYLLPIEGRQKFPTVTQLIQQAGGLTTVADLDNVTIKRQFQ</sequence>
<dbReference type="Pfam" id="PF02563">
    <property type="entry name" value="Poly_export"/>
    <property type="match status" value="1"/>
</dbReference>
<dbReference type="InterPro" id="IPR003715">
    <property type="entry name" value="Poly_export_N"/>
</dbReference>
<comment type="caution">
    <text evidence="4">The sequence shown here is derived from an EMBL/GenBank/DDBJ whole genome shotgun (WGS) entry which is preliminary data.</text>
</comment>
<dbReference type="InterPro" id="IPR019554">
    <property type="entry name" value="Soluble_ligand-bd"/>
</dbReference>
<keyword evidence="1" id="KW-0732">Signal</keyword>
<evidence type="ECO:0000313" key="4">
    <source>
        <dbReference type="EMBL" id="CCQ59639.1"/>
    </source>
</evidence>
<dbReference type="InterPro" id="IPR049712">
    <property type="entry name" value="Poly_export"/>
</dbReference>
<proteinExistence type="predicted"/>
<name>T2J3N6_CROWT</name>
<dbReference type="Pfam" id="PF10531">
    <property type="entry name" value="SLBB"/>
    <property type="match status" value="1"/>
</dbReference>